<comment type="caution">
    <text evidence="2">The sequence shown here is derived from an EMBL/GenBank/DDBJ whole genome shotgun (WGS) entry which is preliminary data.</text>
</comment>
<dbReference type="EMBL" id="VENJ01000020">
    <property type="protein sequence ID" value="MTJ05620.1"/>
    <property type="molecule type" value="Genomic_DNA"/>
</dbReference>
<accession>A0A7C9LQD8</accession>
<dbReference type="Proteomes" id="UP000483078">
    <property type="component" value="Unassembled WGS sequence"/>
</dbReference>
<keyword evidence="1" id="KW-0732">Signal</keyword>
<dbReference type="RefSeq" id="WP_273250469.1">
    <property type="nucleotide sequence ID" value="NZ_VENJ01000020.1"/>
</dbReference>
<proteinExistence type="predicted"/>
<dbReference type="AlphaFoldDB" id="A0A7C9LQD8"/>
<evidence type="ECO:0000313" key="2">
    <source>
        <dbReference type="EMBL" id="MTJ05620.1"/>
    </source>
</evidence>
<sequence length="372" mass="41515">MRYHQLRRRVAAGLIVVALVGPGLAAAQDQNAPAPTPAEQQRRAVLIETGNAICRWPVGDYAWNATTRYEIDLPEVSGPVKANGTFSITFTKGAPEILGTKTGSASLTGTVKDDAELEFLSRWNDPIGQGGERGTIALEPGTKVTKSWAVTDPNAGGPCEFSTTWRIEFTRPERVYDITWKGSREVLNTHSYRAFDPDRGEWVSLTHRFGFTFAYHLLARVTLERRRGEWTFKSAVVKKADARADYAQSPELYRVVSSRCKGCDRVRGLVGTSLQGEAKPGSVRVKWPRTLEPVGTVKTIFAYQCAAGPDRAACERARRKTSDYSDQDGEFLERANRLWVTLERLPPVHTEFSTTPLYTKSLKIDYRVTRIE</sequence>
<reference evidence="2 3" key="1">
    <citation type="submission" date="2019-06" db="EMBL/GenBank/DDBJ databases">
        <title>Enrichment of Autotrophic Halophilic Microorganisms from Red Sea Brine Pool Using Microbial Electrosynthesis System.</title>
        <authorList>
            <person name="Alqahtani M.F."/>
            <person name="Bajracharya S."/>
            <person name="Katuri K.P."/>
            <person name="Ali M."/>
            <person name="Saikaly P.E."/>
        </authorList>
    </citation>
    <scope>NUCLEOTIDE SEQUENCE [LARGE SCALE GENOMIC DNA]</scope>
    <source>
        <strain evidence="2">MES6</strain>
    </source>
</reference>
<feature type="signal peptide" evidence="1">
    <location>
        <begin position="1"/>
        <end position="27"/>
    </location>
</feature>
<evidence type="ECO:0000313" key="3">
    <source>
        <dbReference type="Proteomes" id="UP000483078"/>
    </source>
</evidence>
<gene>
    <name evidence="2" type="ORF">FH759_13120</name>
</gene>
<protein>
    <submittedName>
        <fullName evidence="2">Uncharacterized protein</fullName>
    </submittedName>
</protein>
<name>A0A7C9LQD8_9RHOB</name>
<evidence type="ECO:0000256" key="1">
    <source>
        <dbReference type="SAM" id="SignalP"/>
    </source>
</evidence>
<feature type="chain" id="PRO_5028831610" evidence="1">
    <location>
        <begin position="28"/>
        <end position="372"/>
    </location>
</feature>
<organism evidence="2 3">
    <name type="scientific">Sediminimonas qiaohouensis</name>
    <dbReference type="NCBI Taxonomy" id="552061"/>
    <lineage>
        <taxon>Bacteria</taxon>
        <taxon>Pseudomonadati</taxon>
        <taxon>Pseudomonadota</taxon>
        <taxon>Alphaproteobacteria</taxon>
        <taxon>Rhodobacterales</taxon>
        <taxon>Roseobacteraceae</taxon>
        <taxon>Sediminimonas</taxon>
    </lineage>
</organism>